<dbReference type="InterPro" id="IPR019262">
    <property type="entry name" value="DUF2272"/>
</dbReference>
<evidence type="ECO:0000313" key="4">
    <source>
        <dbReference type="EMBL" id="MCK7612628.1"/>
    </source>
</evidence>
<keyword evidence="5" id="KW-1185">Reference proteome</keyword>
<organism evidence="4 5">
    <name type="scientific">Roseibium sediminicola</name>
    <dbReference type="NCBI Taxonomy" id="2933272"/>
    <lineage>
        <taxon>Bacteria</taxon>
        <taxon>Pseudomonadati</taxon>
        <taxon>Pseudomonadota</taxon>
        <taxon>Alphaproteobacteria</taxon>
        <taxon>Hyphomicrobiales</taxon>
        <taxon>Stappiaceae</taxon>
        <taxon>Roseibium</taxon>
    </lineage>
</organism>
<comment type="caution">
    <text evidence="4">The sequence shown here is derived from an EMBL/GenBank/DDBJ whole genome shotgun (WGS) entry which is preliminary data.</text>
</comment>
<dbReference type="Gene3D" id="1.10.10.2520">
    <property type="entry name" value="Cell wall hydrolase SleB, domain 1"/>
    <property type="match status" value="1"/>
</dbReference>
<reference evidence="4" key="1">
    <citation type="submission" date="2022-04" db="EMBL/GenBank/DDBJ databases">
        <title>Roseibium sp. CAU 1639 isolated from mud.</title>
        <authorList>
            <person name="Kim W."/>
        </authorList>
    </citation>
    <scope>NUCLEOTIDE SEQUENCE</scope>
    <source>
        <strain evidence="4">CAU 1639</strain>
    </source>
</reference>
<proteinExistence type="predicted"/>
<evidence type="ECO:0000259" key="2">
    <source>
        <dbReference type="Pfam" id="PF07486"/>
    </source>
</evidence>
<dbReference type="Pfam" id="PF10030">
    <property type="entry name" value="DUF2272"/>
    <property type="match status" value="1"/>
</dbReference>
<accession>A0ABT0GUX2</accession>
<evidence type="ECO:0000256" key="1">
    <source>
        <dbReference type="SAM" id="MobiDB-lite"/>
    </source>
</evidence>
<feature type="compositionally biased region" description="Low complexity" evidence="1">
    <location>
        <begin position="108"/>
        <end position="122"/>
    </location>
</feature>
<dbReference type="RefSeq" id="WP_248153705.1">
    <property type="nucleotide sequence ID" value="NZ_JALNMJ010000006.1"/>
</dbReference>
<dbReference type="Pfam" id="PF07486">
    <property type="entry name" value="Hydrolase_2"/>
    <property type="match status" value="1"/>
</dbReference>
<sequence length="533" mass="56235">MSSELAKIDQALDELRAAYAAAAGNASVQAEVKSRFDKVFQQRDRYLIAELNRRAAVLNALTSQLEEAVMLIQTHIANFPIGGLLSVLKDLGGGTAEGQHSGAGQPVGSASNGQAISSAGSQSGAGGNSGTGAPSVSAGSTGGLISVSVSPTDFDALCRVAQSEVGGFIKYGNSELKGGLAAVVDTIINRVAHKQYPNSIQGVVDQPWQFSAINSTGSWTGLPVANATVTEIVAEHLKYRVNGGACTVKGATHFLNPYTSSSTALAQWGNHVKENPVAVWGNDAEKFVHYHGFAPGTPRTRDYLLSYEGSSSGFTAAGASIGQAQAVGSLAEKIATICNEELAYFGDGSKKEGDNPQYLRVGEYWASIGLPYDGRTQIVNHATGKSHNPPWSSAFISHVLKKAGAGDGFKYSQAHCHYVQDFINGRPNGVYEAMHPDHYAPKIGDILHYGRGDAKQHDYNAARGDYLGDSFYSSHSDIVVDVDLASGKITTVGGNVSNSVKTKTINIGTDGKLKPRRENGSDYPWIAVLKLVK</sequence>
<feature type="domain" description="Cell wall hydrolase SleB" evidence="2">
    <location>
        <begin position="177"/>
        <end position="268"/>
    </location>
</feature>
<dbReference type="EMBL" id="JALNMJ010000006">
    <property type="protein sequence ID" value="MCK7612628.1"/>
    <property type="molecule type" value="Genomic_DNA"/>
</dbReference>
<evidence type="ECO:0000259" key="3">
    <source>
        <dbReference type="Pfam" id="PF10030"/>
    </source>
</evidence>
<name>A0ABT0GUX2_9HYPH</name>
<feature type="domain" description="DUF2272" evidence="3">
    <location>
        <begin position="381"/>
        <end position="531"/>
    </location>
</feature>
<dbReference type="InterPro" id="IPR011105">
    <property type="entry name" value="Cell_wall_hydrolase_SleB"/>
</dbReference>
<feature type="region of interest" description="Disordered" evidence="1">
    <location>
        <begin position="96"/>
        <end position="135"/>
    </location>
</feature>
<dbReference type="Proteomes" id="UP001431221">
    <property type="component" value="Unassembled WGS sequence"/>
</dbReference>
<evidence type="ECO:0000313" key="5">
    <source>
        <dbReference type="Proteomes" id="UP001431221"/>
    </source>
</evidence>
<protein>
    <submittedName>
        <fullName evidence="4">DUF2272 domain-containing protein</fullName>
    </submittedName>
</protein>
<dbReference type="InterPro" id="IPR042047">
    <property type="entry name" value="SleB_dom1"/>
</dbReference>
<gene>
    <name evidence="4" type="ORF">M0H32_10680</name>
</gene>